<sequence length="276" mass="31626">MDAMYLAVLVWMYLSNLKLQKEVSLPEISWNLSETIESELVLGTVQLTDLIITGFETLESQIENIESTEDENGDNNICVYVPLDYLELRTDYDADVGIADEIPLYGEGSFSQKIEDIKFNICTFVSFANGYVDDVKVTIQYRHNPANLTGWWKNERSNAFVLQFLNVFNLMFAMWNAYEPDRTSCLISPIAQYILNNNMEYENNTLSFDIECIKGVLADNGIDLNEIRSVEKYLFTAMSTYGHHLLDSSFEENAYILLKAVRPTISLIRTIMNDSE</sequence>
<dbReference type="Proteomes" id="UP001162162">
    <property type="component" value="Unassembled WGS sequence"/>
</dbReference>
<dbReference type="InterPro" id="IPR038606">
    <property type="entry name" value="To_sf"/>
</dbReference>
<protein>
    <submittedName>
        <fullName evidence="1">Uncharacterized protein</fullName>
    </submittedName>
</protein>
<gene>
    <name evidence="1" type="ORF">NQ318_003775</name>
</gene>
<organism evidence="1 2">
    <name type="scientific">Aromia moschata</name>
    <dbReference type="NCBI Taxonomy" id="1265417"/>
    <lineage>
        <taxon>Eukaryota</taxon>
        <taxon>Metazoa</taxon>
        <taxon>Ecdysozoa</taxon>
        <taxon>Arthropoda</taxon>
        <taxon>Hexapoda</taxon>
        <taxon>Insecta</taxon>
        <taxon>Pterygota</taxon>
        <taxon>Neoptera</taxon>
        <taxon>Endopterygota</taxon>
        <taxon>Coleoptera</taxon>
        <taxon>Polyphaga</taxon>
        <taxon>Cucujiformia</taxon>
        <taxon>Chrysomeloidea</taxon>
        <taxon>Cerambycidae</taxon>
        <taxon>Cerambycinae</taxon>
        <taxon>Callichromatini</taxon>
        <taxon>Aromia</taxon>
    </lineage>
</organism>
<accession>A0AAV8YH43</accession>
<dbReference type="EMBL" id="JAPWTK010000090">
    <property type="protein sequence ID" value="KAJ8951077.1"/>
    <property type="molecule type" value="Genomic_DNA"/>
</dbReference>
<comment type="caution">
    <text evidence="1">The sequence shown here is derived from an EMBL/GenBank/DDBJ whole genome shotgun (WGS) entry which is preliminary data.</text>
</comment>
<evidence type="ECO:0000313" key="2">
    <source>
        <dbReference type="Proteomes" id="UP001162162"/>
    </source>
</evidence>
<reference evidence="1" key="1">
    <citation type="journal article" date="2023" name="Insect Mol. Biol.">
        <title>Genome sequencing provides insights into the evolution of gene families encoding plant cell wall-degrading enzymes in longhorned beetles.</title>
        <authorList>
            <person name="Shin N.R."/>
            <person name="Okamura Y."/>
            <person name="Kirsch R."/>
            <person name="Pauchet Y."/>
        </authorList>
    </citation>
    <scope>NUCLEOTIDE SEQUENCE</scope>
    <source>
        <strain evidence="1">AMC_N1</strain>
    </source>
</reference>
<keyword evidence="2" id="KW-1185">Reference proteome</keyword>
<name>A0AAV8YH43_9CUCU</name>
<dbReference type="AlphaFoldDB" id="A0AAV8YH43"/>
<proteinExistence type="predicted"/>
<dbReference type="Gene3D" id="3.15.10.30">
    <property type="entry name" value="Haemolymph juvenile hormone binding protein"/>
    <property type="match status" value="1"/>
</dbReference>
<evidence type="ECO:0000313" key="1">
    <source>
        <dbReference type="EMBL" id="KAJ8951077.1"/>
    </source>
</evidence>